<evidence type="ECO:0000313" key="2">
    <source>
        <dbReference type="Proteomes" id="UP000308001"/>
    </source>
</evidence>
<sequence>MAKRIDEKMLLRAEPILAIGQKIDDFKNIIIEINLLDKNKKPLTSRPLEKTIDKAEKTKDIKNILKEYNSEFKGEYIIKDITSAKEVAEKLEIEETDKRYSQISYLSFRIDANCSGKFDKSEAEKWFDVEIVKTKLHFLFFTLSGSKNDLIFLEMLNKREENIKNSIDYDKNIDIIYKYRISSSSEILEYAKIIIEQNGGQNKVEIKNVELFAEIFENKKENIKKDTKIDTSSHWIDNLAKPYIPKNTNINEATEKINSSVKHKEYMNKVYNDNKDKFVQELKESSIRGLGYVDQVSTAVLLTTKGKLPFNALVFFSLSSIVSKYAIHKLKDERIEKFAIKIIFDTFVDIVAGNNSYMQVGNEVIFKPYFIYISEEVEQK</sequence>
<protein>
    <submittedName>
        <fullName evidence="1">Uncharacterized protein</fullName>
    </submittedName>
</protein>
<dbReference type="AlphaFoldDB" id="A0A5R9H8L3"/>
<dbReference type="Proteomes" id="UP000308001">
    <property type="component" value="Unassembled WGS sequence"/>
</dbReference>
<name>A0A5R9H8L3_9BACT</name>
<accession>A0A5R9H8L3</accession>
<proteinExistence type="predicted"/>
<organism evidence="1 2">
    <name type="scientific">Aliarcobacter thereius</name>
    <dbReference type="NCBI Taxonomy" id="544718"/>
    <lineage>
        <taxon>Bacteria</taxon>
        <taxon>Pseudomonadati</taxon>
        <taxon>Campylobacterota</taxon>
        <taxon>Epsilonproteobacteria</taxon>
        <taxon>Campylobacterales</taxon>
        <taxon>Arcobacteraceae</taxon>
        <taxon>Aliarcobacter</taxon>
    </lineage>
</organism>
<evidence type="ECO:0000313" key="1">
    <source>
        <dbReference type="EMBL" id="TLS70955.1"/>
    </source>
</evidence>
<reference evidence="1 2" key="1">
    <citation type="submission" date="2019-05" db="EMBL/GenBank/DDBJ databases">
        <title>Arcobacter cibarius and Arcobacter thereius providing challenges in identification an antibiotic susceptibility and Quinolone resistance.</title>
        <authorList>
            <person name="Busch A."/>
            <person name="Hanel I."/>
            <person name="Hotzel H."/>
            <person name="Tomaso H."/>
        </authorList>
    </citation>
    <scope>NUCLEOTIDE SEQUENCE [LARGE SCALE GENOMIC DNA]</scope>
    <source>
        <strain evidence="1 2">17CS1191_2</strain>
    </source>
</reference>
<dbReference type="EMBL" id="VBUF01000005">
    <property type="protein sequence ID" value="TLS70955.1"/>
    <property type="molecule type" value="Genomic_DNA"/>
</dbReference>
<gene>
    <name evidence="1" type="ORF">FE246_08280</name>
</gene>
<dbReference type="RefSeq" id="WP_138143029.1">
    <property type="nucleotide sequence ID" value="NZ_VBUF01000005.1"/>
</dbReference>
<comment type="caution">
    <text evidence="1">The sequence shown here is derived from an EMBL/GenBank/DDBJ whole genome shotgun (WGS) entry which is preliminary data.</text>
</comment>